<feature type="domain" description="Thioesterase" evidence="3">
    <location>
        <begin position="50"/>
        <end position="128"/>
    </location>
</feature>
<dbReference type="InterPro" id="IPR003736">
    <property type="entry name" value="PAAI_dom"/>
</dbReference>
<sequence>MIWSKEYDLTRLNEITNDNMNTHLGIRFTAITGNSLEATMPVSDKTRQPYGILHGGASVALAETVGSYASSLVVDREQFMVVGMEINANHLRPVLSGNVRAVCSPLHLGKSSHVWDIKLYNDSQQLICISRLTVAVIERRKFK</sequence>
<proteinExistence type="inferred from homology"/>
<keyword evidence="5" id="KW-1185">Reference proteome</keyword>
<evidence type="ECO:0000313" key="4">
    <source>
        <dbReference type="EMBL" id="WQD38145.1"/>
    </source>
</evidence>
<name>A0ABZ0W7S2_9BACT</name>
<dbReference type="PANTHER" id="PTHR43240">
    <property type="entry name" value="1,4-DIHYDROXY-2-NAPHTHOYL-COA THIOESTERASE 1"/>
    <property type="match status" value="1"/>
</dbReference>
<organism evidence="4 5">
    <name type="scientific">Niabella yanshanensis</name>
    <dbReference type="NCBI Taxonomy" id="577386"/>
    <lineage>
        <taxon>Bacteria</taxon>
        <taxon>Pseudomonadati</taxon>
        <taxon>Bacteroidota</taxon>
        <taxon>Chitinophagia</taxon>
        <taxon>Chitinophagales</taxon>
        <taxon>Chitinophagaceae</taxon>
        <taxon>Niabella</taxon>
    </lineage>
</organism>
<dbReference type="Gene3D" id="3.10.129.10">
    <property type="entry name" value="Hotdog Thioesterase"/>
    <property type="match status" value="1"/>
</dbReference>
<dbReference type="Pfam" id="PF03061">
    <property type="entry name" value="4HBT"/>
    <property type="match status" value="1"/>
</dbReference>
<evidence type="ECO:0000259" key="3">
    <source>
        <dbReference type="Pfam" id="PF03061"/>
    </source>
</evidence>
<dbReference type="CDD" id="cd03443">
    <property type="entry name" value="PaaI_thioesterase"/>
    <property type="match status" value="1"/>
</dbReference>
<reference evidence="4 5" key="1">
    <citation type="submission" date="2023-12" db="EMBL/GenBank/DDBJ databases">
        <title>Genome sequencing and assembly of bacterial species from a model synthetic community.</title>
        <authorList>
            <person name="Hogle S.L."/>
        </authorList>
    </citation>
    <scope>NUCLEOTIDE SEQUENCE [LARGE SCALE GENOMIC DNA]</scope>
    <source>
        <strain evidence="4 5">HAMBI_3031</strain>
    </source>
</reference>
<evidence type="ECO:0000256" key="1">
    <source>
        <dbReference type="ARBA" id="ARBA00008324"/>
    </source>
</evidence>
<dbReference type="SUPFAM" id="SSF54637">
    <property type="entry name" value="Thioesterase/thiol ester dehydrase-isomerase"/>
    <property type="match status" value="1"/>
</dbReference>
<gene>
    <name evidence="4" type="ORF">U0035_20975</name>
</gene>
<comment type="similarity">
    <text evidence="1">Belongs to the thioesterase PaaI family.</text>
</comment>
<dbReference type="EMBL" id="CP139960">
    <property type="protein sequence ID" value="WQD38145.1"/>
    <property type="molecule type" value="Genomic_DNA"/>
</dbReference>
<dbReference type="InterPro" id="IPR006683">
    <property type="entry name" value="Thioestr_dom"/>
</dbReference>
<dbReference type="InterPro" id="IPR029069">
    <property type="entry name" value="HotDog_dom_sf"/>
</dbReference>
<dbReference type="PANTHER" id="PTHR43240:SF5">
    <property type="entry name" value="1,4-DIHYDROXY-2-NAPHTHOYL-COA THIOESTERASE 1"/>
    <property type="match status" value="1"/>
</dbReference>
<dbReference type="Proteomes" id="UP001325680">
    <property type="component" value="Chromosome"/>
</dbReference>
<accession>A0ABZ0W7S2</accession>
<keyword evidence="2" id="KW-0378">Hydrolase</keyword>
<evidence type="ECO:0000313" key="5">
    <source>
        <dbReference type="Proteomes" id="UP001325680"/>
    </source>
</evidence>
<dbReference type="NCBIfam" id="TIGR00369">
    <property type="entry name" value="unchar_dom_1"/>
    <property type="match status" value="1"/>
</dbReference>
<protein>
    <submittedName>
        <fullName evidence="4">Hotdog fold thioesterase</fullName>
    </submittedName>
</protein>
<dbReference type="RefSeq" id="WP_114790887.1">
    <property type="nucleotide sequence ID" value="NZ_CP139960.1"/>
</dbReference>
<evidence type="ECO:0000256" key="2">
    <source>
        <dbReference type="ARBA" id="ARBA00022801"/>
    </source>
</evidence>